<evidence type="ECO:0000256" key="1">
    <source>
        <dbReference type="ARBA" id="ARBA00022603"/>
    </source>
</evidence>
<dbReference type="Gene3D" id="1.10.10.10">
    <property type="entry name" value="Winged helix-like DNA-binding domain superfamily/Winged helix DNA-binding domain"/>
    <property type="match status" value="1"/>
</dbReference>
<evidence type="ECO:0000256" key="2">
    <source>
        <dbReference type="ARBA" id="ARBA00022679"/>
    </source>
</evidence>
<evidence type="ECO:0000256" key="3">
    <source>
        <dbReference type="ARBA" id="ARBA00022691"/>
    </source>
</evidence>
<dbReference type="GO" id="GO:0046983">
    <property type="term" value="F:protein dimerization activity"/>
    <property type="evidence" value="ECO:0007669"/>
    <property type="project" value="InterPro"/>
</dbReference>
<comment type="caution">
    <text evidence="7">The sequence shown here is derived from an EMBL/GenBank/DDBJ whole genome shotgun (WGS) entry which is preliminary data.</text>
</comment>
<dbReference type="PANTHER" id="PTHR43712">
    <property type="entry name" value="PUTATIVE (AFU_ORTHOLOGUE AFUA_4G14580)-RELATED"/>
    <property type="match status" value="1"/>
</dbReference>
<dbReference type="PANTHER" id="PTHR43712:SF2">
    <property type="entry name" value="O-METHYLTRANSFERASE CICE"/>
    <property type="match status" value="1"/>
</dbReference>
<dbReference type="SUPFAM" id="SSF53335">
    <property type="entry name" value="S-adenosyl-L-methionine-dependent methyltransferases"/>
    <property type="match status" value="1"/>
</dbReference>
<evidence type="ECO:0000313" key="8">
    <source>
        <dbReference type="Proteomes" id="UP000321304"/>
    </source>
</evidence>
<dbReference type="InterPro" id="IPR001077">
    <property type="entry name" value="COMT_C"/>
</dbReference>
<reference evidence="7 8" key="1">
    <citation type="submission" date="2019-06" db="EMBL/GenBank/DDBJ databases">
        <title>Genomic Encyclopedia of Type Strains, Phase IV (KMG-V): Genome sequencing to study the core and pangenomes of soil and plant-associated prokaryotes.</title>
        <authorList>
            <person name="Whitman W."/>
        </authorList>
    </citation>
    <scope>NUCLEOTIDE SEQUENCE [LARGE SCALE GENOMIC DNA]</scope>
    <source>
        <strain evidence="7 8">BR 10355</strain>
    </source>
</reference>
<dbReference type="PIRSF" id="PIRSF005739">
    <property type="entry name" value="O-mtase"/>
    <property type="match status" value="1"/>
</dbReference>
<dbReference type="Proteomes" id="UP000321304">
    <property type="component" value="Unassembled WGS sequence"/>
</dbReference>
<keyword evidence="8" id="KW-1185">Reference proteome</keyword>
<dbReference type="SUPFAM" id="SSF46785">
    <property type="entry name" value="Winged helix' DNA-binding domain"/>
    <property type="match status" value="1"/>
</dbReference>
<sequence length="357" mass="38110">MLTGKRHSDLEQLMAELNEEALPSLPPHVQLIQMGTGGAVANVLHLAARLGLADQLGDGPRSAVELAGPLALHAPSLHRFMRTMASIGLLTEGDTQRFALTRLGEALKTGAPGAARSTLLMTGSHWVGSGFANFDHSLQTGGTGFKKAQGMPFFDYLAQHPEAASVFTQAMVGLHGEEPPAVAGAYDFSRFKTVVDVGGASGNMLVAILARYPEPRGLLFDLPHVVLEAEQSLKVSGVSERVTVEGGDFFRSVPTGGDAYLLSHILHDWNDDQCLTILRHCRKAMKADAKLLIVEMVLPAGDEPHPGKILDMVMLVLVGGQERTETEYAGLLNKAGFRLNRVLATKSPVSVLEAVLA</sequence>
<dbReference type="GO" id="GO:0008171">
    <property type="term" value="F:O-methyltransferase activity"/>
    <property type="evidence" value="ECO:0007669"/>
    <property type="project" value="InterPro"/>
</dbReference>
<dbReference type="InterPro" id="IPR016461">
    <property type="entry name" value="COMT-like"/>
</dbReference>
<feature type="domain" description="O-methyltransferase dimerisation" evidence="6">
    <location>
        <begin position="39"/>
        <end position="107"/>
    </location>
</feature>
<evidence type="ECO:0000313" key="7">
    <source>
        <dbReference type="EMBL" id="TWC06051.1"/>
    </source>
</evidence>
<feature type="active site" description="Proton acceptor" evidence="4">
    <location>
        <position position="267"/>
    </location>
</feature>
<name>A0A560MFD4_9BRAD</name>
<dbReference type="InterPro" id="IPR036390">
    <property type="entry name" value="WH_DNA-bd_sf"/>
</dbReference>
<gene>
    <name evidence="7" type="ORF">FBZ93_102365</name>
</gene>
<keyword evidence="3" id="KW-0949">S-adenosyl-L-methionine</keyword>
<keyword evidence="1 7" id="KW-0489">Methyltransferase</keyword>
<dbReference type="Pfam" id="PF00891">
    <property type="entry name" value="Methyltransf_2"/>
    <property type="match status" value="1"/>
</dbReference>
<dbReference type="InterPro" id="IPR029063">
    <property type="entry name" value="SAM-dependent_MTases_sf"/>
</dbReference>
<dbReference type="GO" id="GO:0032259">
    <property type="term" value="P:methylation"/>
    <property type="evidence" value="ECO:0007669"/>
    <property type="project" value="UniProtKB-KW"/>
</dbReference>
<feature type="domain" description="O-methyltransferase C-terminal" evidence="5">
    <location>
        <begin position="137"/>
        <end position="338"/>
    </location>
</feature>
<dbReference type="PROSITE" id="PS51683">
    <property type="entry name" value="SAM_OMT_II"/>
    <property type="match status" value="1"/>
</dbReference>
<organism evidence="7 8">
    <name type="scientific">Bradyrhizobium macuxiense</name>
    <dbReference type="NCBI Taxonomy" id="1755647"/>
    <lineage>
        <taxon>Bacteria</taxon>
        <taxon>Pseudomonadati</taxon>
        <taxon>Pseudomonadota</taxon>
        <taxon>Alphaproteobacteria</taxon>
        <taxon>Hyphomicrobiales</taxon>
        <taxon>Nitrobacteraceae</taxon>
        <taxon>Bradyrhizobium</taxon>
    </lineage>
</organism>
<dbReference type="AlphaFoldDB" id="A0A560MFD4"/>
<evidence type="ECO:0000259" key="6">
    <source>
        <dbReference type="Pfam" id="PF08100"/>
    </source>
</evidence>
<dbReference type="CDD" id="cd02440">
    <property type="entry name" value="AdoMet_MTases"/>
    <property type="match status" value="1"/>
</dbReference>
<keyword evidence="2 7" id="KW-0808">Transferase</keyword>
<protein>
    <submittedName>
        <fullName evidence="7">Hydroxyneurosporene-O-methyltransferase</fullName>
    </submittedName>
</protein>
<dbReference type="InterPro" id="IPR012967">
    <property type="entry name" value="COMT_dimerisation"/>
</dbReference>
<evidence type="ECO:0000256" key="4">
    <source>
        <dbReference type="PIRSR" id="PIRSR005739-1"/>
    </source>
</evidence>
<proteinExistence type="predicted"/>
<evidence type="ECO:0000259" key="5">
    <source>
        <dbReference type="Pfam" id="PF00891"/>
    </source>
</evidence>
<accession>A0A560MFD4</accession>
<dbReference type="InterPro" id="IPR036388">
    <property type="entry name" value="WH-like_DNA-bd_sf"/>
</dbReference>
<dbReference type="Pfam" id="PF08100">
    <property type="entry name" value="Dimerisation"/>
    <property type="match status" value="1"/>
</dbReference>
<dbReference type="Gene3D" id="3.40.50.150">
    <property type="entry name" value="Vaccinia Virus protein VP39"/>
    <property type="match status" value="1"/>
</dbReference>
<dbReference type="EMBL" id="VITY01000002">
    <property type="protein sequence ID" value="TWC06051.1"/>
    <property type="molecule type" value="Genomic_DNA"/>
</dbReference>